<dbReference type="CDD" id="cd02440">
    <property type="entry name" value="AdoMet_MTases"/>
    <property type="match status" value="1"/>
</dbReference>
<dbReference type="InterPro" id="IPR002052">
    <property type="entry name" value="DNA_methylase_N6_adenine_CS"/>
</dbReference>
<dbReference type="PROSITE" id="PS00092">
    <property type="entry name" value="N6_MTASE"/>
    <property type="match status" value="1"/>
</dbReference>
<keyword evidence="3 9" id="KW-0489">Methyltransferase</keyword>
<proteinExistence type="inferred from homology"/>
<evidence type="ECO:0000259" key="8">
    <source>
        <dbReference type="Pfam" id="PF22837"/>
    </source>
</evidence>
<dbReference type="Pfam" id="PF22837">
    <property type="entry name" value="M_Eco57I_C"/>
    <property type="match status" value="1"/>
</dbReference>
<keyword evidence="10" id="KW-1185">Reference proteome</keyword>
<comment type="similarity">
    <text evidence="1">Belongs to the N(4)/N(6)-methyltransferase family.</text>
</comment>
<keyword evidence="5" id="KW-0949">S-adenosyl-L-methionine</keyword>
<dbReference type="PRINTS" id="PR00507">
    <property type="entry name" value="N12N6MTFRASE"/>
</dbReference>
<name>A0A9X3WP13_9BACI</name>
<accession>A0A9X3WP13</accession>
<evidence type="ECO:0000256" key="5">
    <source>
        <dbReference type="ARBA" id="ARBA00022691"/>
    </source>
</evidence>
<evidence type="ECO:0000259" key="7">
    <source>
        <dbReference type="Pfam" id="PF07669"/>
    </source>
</evidence>
<organism evidence="9 10">
    <name type="scientific">Aquibacillus koreensis</name>
    <dbReference type="NCBI Taxonomy" id="279446"/>
    <lineage>
        <taxon>Bacteria</taxon>
        <taxon>Bacillati</taxon>
        <taxon>Bacillota</taxon>
        <taxon>Bacilli</taxon>
        <taxon>Bacillales</taxon>
        <taxon>Bacillaceae</taxon>
        <taxon>Aquibacillus</taxon>
    </lineage>
</organism>
<evidence type="ECO:0000256" key="3">
    <source>
        <dbReference type="ARBA" id="ARBA00022603"/>
    </source>
</evidence>
<evidence type="ECO:0000313" key="10">
    <source>
        <dbReference type="Proteomes" id="UP001145072"/>
    </source>
</evidence>
<dbReference type="GO" id="GO:0006304">
    <property type="term" value="P:DNA modification"/>
    <property type="evidence" value="ECO:0007669"/>
    <property type="project" value="InterPro"/>
</dbReference>
<protein>
    <recommendedName>
        <fullName evidence="2">site-specific DNA-methyltransferase (adenine-specific)</fullName>
        <ecNumber evidence="2">2.1.1.72</ecNumber>
    </recommendedName>
</protein>
<comment type="caution">
    <text evidence="9">The sequence shown here is derived from an EMBL/GenBank/DDBJ whole genome shotgun (WGS) entry which is preliminary data.</text>
</comment>
<feature type="domain" description="Type II methyltransferase M.TaqI-like" evidence="7">
    <location>
        <begin position="98"/>
        <end position="198"/>
    </location>
</feature>
<keyword evidence="4" id="KW-0808">Transferase</keyword>
<gene>
    <name evidence="9" type="ORF">NC661_10630</name>
</gene>
<dbReference type="InterPro" id="IPR050953">
    <property type="entry name" value="N4_N6_ade-DNA_methylase"/>
</dbReference>
<dbReference type="GO" id="GO:0032259">
    <property type="term" value="P:methylation"/>
    <property type="evidence" value="ECO:0007669"/>
    <property type="project" value="UniProtKB-KW"/>
</dbReference>
<dbReference type="SUPFAM" id="SSF53335">
    <property type="entry name" value="S-adenosyl-L-methionine-dependent methyltransferases"/>
    <property type="match status" value="1"/>
</dbReference>
<dbReference type="Proteomes" id="UP001145072">
    <property type="component" value="Unassembled WGS sequence"/>
</dbReference>
<dbReference type="RefSeq" id="WP_259872382.1">
    <property type="nucleotide sequence ID" value="NZ_JAMQJZ010000007.1"/>
</dbReference>
<sequence length="532" mass="62068">MDNFLSELEQQVLKQKSIMDRKQKGQFFTPSFISEILGLWLTTTSSPITNVLDPAIGYGSLVSPLPHVLPVDGYDIDEELLQFAEDALSDHSSLNLIHKDYLTSDWNKQYDGIVCNPPYIRFREFKDKQKYLNLFQDKLGLKLSGATNLYAFFLIKALHQLSEKGRAAFIIPSDFLHADYGEIIKEYMLKKANLHLVVIADFHLNWFDDAVTTSALFFFDNAKQVEETEFVHLTNQTELPILKQHLINYYENKPIGTSIPSIQIKPNKKWRMYYQTQGNTIYKNTKPLSTFAKVSRGIATGANHFFCLTEADLETWHIDQKYVSPCVTKSHQLAKHFFTQDDFEELVQMNAPIYLLDIKKEDADDPHVHTYIQHGEQQGYHERFLTKKRRPWYKNEKRNPADILVNVFSRGKVKFIRNEANVRNLTAFHCIFVHPQYRDDLEVLMAFFMTDICQSLLEQYHREYGKGLKKFEPNDLNQSEVVDLDMIPSDIKNAIRELYQQIRIKHIHQTEKDHTKAVVELNLIFTDLLMRG</sequence>
<evidence type="ECO:0000313" key="9">
    <source>
        <dbReference type="EMBL" id="MDC3420824.1"/>
    </source>
</evidence>
<dbReference type="Gene3D" id="3.40.50.150">
    <property type="entry name" value="Vaccinia Virus protein VP39"/>
    <property type="match status" value="1"/>
</dbReference>
<dbReference type="InterPro" id="IPR054520">
    <property type="entry name" value="M_Eco57I_C"/>
</dbReference>
<evidence type="ECO:0000256" key="6">
    <source>
        <dbReference type="ARBA" id="ARBA00047942"/>
    </source>
</evidence>
<dbReference type="AlphaFoldDB" id="A0A9X3WP13"/>
<dbReference type="PANTHER" id="PTHR33841:SF5">
    <property type="entry name" value="DNA METHYLASE (MODIFICATION METHYLASE) (METHYLTRANSFERASE)-RELATED"/>
    <property type="match status" value="1"/>
</dbReference>
<dbReference type="PANTHER" id="PTHR33841">
    <property type="entry name" value="DNA METHYLTRANSFERASE YEEA-RELATED"/>
    <property type="match status" value="1"/>
</dbReference>
<dbReference type="InterPro" id="IPR029063">
    <property type="entry name" value="SAM-dependent_MTases_sf"/>
</dbReference>
<dbReference type="GO" id="GO:0003676">
    <property type="term" value="F:nucleic acid binding"/>
    <property type="evidence" value="ECO:0007669"/>
    <property type="project" value="InterPro"/>
</dbReference>
<dbReference type="EMBL" id="JAMQJZ010000007">
    <property type="protein sequence ID" value="MDC3420824.1"/>
    <property type="molecule type" value="Genomic_DNA"/>
</dbReference>
<reference evidence="9" key="1">
    <citation type="submission" date="2022-06" db="EMBL/GenBank/DDBJ databases">
        <title>Aquibacillus sp. a new bacterium isolated from soil saline samples.</title>
        <authorList>
            <person name="Galisteo C."/>
            <person name="De La Haba R."/>
            <person name="Sanchez-Porro C."/>
            <person name="Ventosa A."/>
        </authorList>
    </citation>
    <scope>NUCLEOTIDE SEQUENCE</scope>
    <source>
        <strain evidence="9">JCM 12387</strain>
    </source>
</reference>
<dbReference type="Pfam" id="PF07669">
    <property type="entry name" value="Eco57I"/>
    <property type="match status" value="1"/>
</dbReference>
<dbReference type="EC" id="2.1.1.72" evidence="2"/>
<dbReference type="InterPro" id="IPR011639">
    <property type="entry name" value="MethylTrfase_TaqI-like_dom"/>
</dbReference>
<feature type="domain" description="Type II methyltransferase M.Eco57I C-terminal" evidence="8">
    <location>
        <begin position="283"/>
        <end position="509"/>
    </location>
</feature>
<evidence type="ECO:0000256" key="1">
    <source>
        <dbReference type="ARBA" id="ARBA00006594"/>
    </source>
</evidence>
<evidence type="ECO:0000256" key="4">
    <source>
        <dbReference type="ARBA" id="ARBA00022679"/>
    </source>
</evidence>
<evidence type="ECO:0000256" key="2">
    <source>
        <dbReference type="ARBA" id="ARBA00011900"/>
    </source>
</evidence>
<comment type="catalytic activity">
    <reaction evidence="6">
        <text>a 2'-deoxyadenosine in DNA + S-adenosyl-L-methionine = an N(6)-methyl-2'-deoxyadenosine in DNA + S-adenosyl-L-homocysteine + H(+)</text>
        <dbReference type="Rhea" id="RHEA:15197"/>
        <dbReference type="Rhea" id="RHEA-COMP:12418"/>
        <dbReference type="Rhea" id="RHEA-COMP:12419"/>
        <dbReference type="ChEBI" id="CHEBI:15378"/>
        <dbReference type="ChEBI" id="CHEBI:57856"/>
        <dbReference type="ChEBI" id="CHEBI:59789"/>
        <dbReference type="ChEBI" id="CHEBI:90615"/>
        <dbReference type="ChEBI" id="CHEBI:90616"/>
        <dbReference type="EC" id="2.1.1.72"/>
    </reaction>
</comment>
<dbReference type="GO" id="GO:0009007">
    <property type="term" value="F:site-specific DNA-methyltransferase (adenine-specific) activity"/>
    <property type="evidence" value="ECO:0007669"/>
    <property type="project" value="UniProtKB-EC"/>
</dbReference>